<dbReference type="InterPro" id="IPR050680">
    <property type="entry name" value="YpeA/RimI_acetyltransf"/>
</dbReference>
<keyword evidence="1 4" id="KW-0808">Transferase</keyword>
<dbReference type="RefSeq" id="WP_067450579.1">
    <property type="nucleotide sequence ID" value="NZ_SMFR01000001.1"/>
</dbReference>
<dbReference type="Proteomes" id="UP000294856">
    <property type="component" value="Unassembled WGS sequence"/>
</dbReference>
<accession>A0A4R1G6W3</accession>
<evidence type="ECO:0000256" key="2">
    <source>
        <dbReference type="ARBA" id="ARBA00023315"/>
    </source>
</evidence>
<dbReference type="SUPFAM" id="SSF55729">
    <property type="entry name" value="Acyl-CoA N-acyltransferases (Nat)"/>
    <property type="match status" value="1"/>
</dbReference>
<feature type="domain" description="N-acetyltransferase" evidence="3">
    <location>
        <begin position="8"/>
        <end position="158"/>
    </location>
</feature>
<keyword evidence="5" id="KW-1185">Reference proteome</keyword>
<evidence type="ECO:0000313" key="5">
    <source>
        <dbReference type="Proteomes" id="UP000294856"/>
    </source>
</evidence>
<evidence type="ECO:0000256" key="1">
    <source>
        <dbReference type="ARBA" id="ARBA00022679"/>
    </source>
</evidence>
<dbReference type="PANTHER" id="PTHR43420:SF12">
    <property type="entry name" value="N-ACETYLTRANSFERASE DOMAIN-CONTAINING PROTEIN"/>
    <property type="match status" value="1"/>
</dbReference>
<gene>
    <name evidence="4" type="ORF">DFR71_0572</name>
</gene>
<comment type="caution">
    <text evidence="4">The sequence shown here is derived from an EMBL/GenBank/DDBJ whole genome shotgun (WGS) entry which is preliminary data.</text>
</comment>
<dbReference type="PANTHER" id="PTHR43420">
    <property type="entry name" value="ACETYLTRANSFERASE"/>
    <property type="match status" value="1"/>
</dbReference>
<dbReference type="STRING" id="1210063.GCA_001612665_03069"/>
<name>A0A4R1G6W3_9NOCA</name>
<proteinExistence type="predicted"/>
<dbReference type="OrthoDB" id="5187710at2"/>
<dbReference type="Gene3D" id="3.40.630.30">
    <property type="match status" value="1"/>
</dbReference>
<dbReference type="AlphaFoldDB" id="A0A4R1G6W3"/>
<dbReference type="EMBL" id="SMFR01000001">
    <property type="protein sequence ID" value="TCJ99591.1"/>
    <property type="molecule type" value="Genomic_DNA"/>
</dbReference>
<evidence type="ECO:0000313" key="4">
    <source>
        <dbReference type="EMBL" id="TCJ99591.1"/>
    </source>
</evidence>
<dbReference type="Pfam" id="PF00583">
    <property type="entry name" value="Acetyltransf_1"/>
    <property type="match status" value="1"/>
</dbReference>
<organism evidence="4 5">
    <name type="scientific">Nocardia alba</name>
    <dbReference type="NCBI Taxonomy" id="225051"/>
    <lineage>
        <taxon>Bacteria</taxon>
        <taxon>Bacillati</taxon>
        <taxon>Actinomycetota</taxon>
        <taxon>Actinomycetes</taxon>
        <taxon>Mycobacteriales</taxon>
        <taxon>Nocardiaceae</taxon>
        <taxon>Nocardia</taxon>
    </lineage>
</organism>
<evidence type="ECO:0000259" key="3">
    <source>
        <dbReference type="PROSITE" id="PS51186"/>
    </source>
</evidence>
<protein>
    <submittedName>
        <fullName evidence="4">Ribosomal-protein-alanine N-acetyltransferase</fullName>
    </submittedName>
</protein>
<keyword evidence="2" id="KW-0012">Acyltransferase</keyword>
<dbReference type="GO" id="GO:0016747">
    <property type="term" value="F:acyltransferase activity, transferring groups other than amino-acyl groups"/>
    <property type="evidence" value="ECO:0007669"/>
    <property type="project" value="InterPro"/>
</dbReference>
<sequence length="160" mass="18094">MTTDAETVLYREPTRADLPDIQMIDSAAFRDRYPLFVLRQLLVADSSRCVVAVEPGDDEDRLVGYALTMMGEGSRAWLISLAVSPDRRGRGYGRGLLDRSVSTCRRKGDADEVCLTVDPRNLAAYSLFSDFGFVLYDHEERYFGDNEPRDVLAYKLLSLR</sequence>
<dbReference type="InterPro" id="IPR016181">
    <property type="entry name" value="Acyl_CoA_acyltransferase"/>
</dbReference>
<dbReference type="InterPro" id="IPR000182">
    <property type="entry name" value="GNAT_dom"/>
</dbReference>
<dbReference type="PROSITE" id="PS51186">
    <property type="entry name" value="GNAT"/>
    <property type="match status" value="1"/>
</dbReference>
<reference evidence="4 5" key="1">
    <citation type="submission" date="2019-03" db="EMBL/GenBank/DDBJ databases">
        <title>Genomic Encyclopedia of Type Strains, Phase IV (KMG-IV): sequencing the most valuable type-strain genomes for metagenomic binning, comparative biology and taxonomic classification.</title>
        <authorList>
            <person name="Goeker M."/>
        </authorList>
    </citation>
    <scope>NUCLEOTIDE SEQUENCE [LARGE SCALE GENOMIC DNA]</scope>
    <source>
        <strain evidence="4 5">DSM 44684</strain>
    </source>
</reference>